<dbReference type="RefSeq" id="WP_058025163.1">
    <property type="nucleotide sequence ID" value="NZ_LNDJ01000082.1"/>
</dbReference>
<dbReference type="PROSITE" id="PS51257">
    <property type="entry name" value="PROKAR_LIPOPROTEIN"/>
    <property type="match status" value="1"/>
</dbReference>
<dbReference type="AlphaFoldDB" id="A0A0T6DQ94"/>
<gene>
    <name evidence="3" type="ORF">AS194_10015</name>
</gene>
<evidence type="ECO:0000313" key="4">
    <source>
        <dbReference type="Proteomes" id="UP000051202"/>
    </source>
</evidence>
<feature type="region of interest" description="Disordered" evidence="1">
    <location>
        <begin position="29"/>
        <end position="59"/>
    </location>
</feature>
<reference evidence="3 4" key="1">
    <citation type="submission" date="2015-11" db="EMBL/GenBank/DDBJ databases">
        <title>Permanent draft genome of Psychrobacter piscatorii LQ58.</title>
        <authorList>
            <person name="Zhou M."/>
            <person name="Dong B."/>
            <person name="Liu Q."/>
        </authorList>
    </citation>
    <scope>NUCLEOTIDE SEQUENCE [LARGE SCALE GENOMIC DNA]</scope>
    <source>
        <strain evidence="3 4">LQ58</strain>
    </source>
</reference>
<feature type="signal peptide" evidence="2">
    <location>
        <begin position="1"/>
        <end position="27"/>
    </location>
</feature>
<organism evidence="3 4">
    <name type="scientific">Psychrobacter piscatorii</name>
    <dbReference type="NCBI Taxonomy" id="554343"/>
    <lineage>
        <taxon>Bacteria</taxon>
        <taxon>Pseudomonadati</taxon>
        <taxon>Pseudomonadota</taxon>
        <taxon>Gammaproteobacteria</taxon>
        <taxon>Moraxellales</taxon>
        <taxon>Moraxellaceae</taxon>
        <taxon>Psychrobacter</taxon>
    </lineage>
</organism>
<comment type="caution">
    <text evidence="3">The sequence shown here is derived from an EMBL/GenBank/DDBJ whole genome shotgun (WGS) entry which is preliminary data.</text>
</comment>
<dbReference type="Proteomes" id="UP000051202">
    <property type="component" value="Unassembled WGS sequence"/>
</dbReference>
<feature type="chain" id="PRO_5006668999" evidence="2">
    <location>
        <begin position="28"/>
        <end position="99"/>
    </location>
</feature>
<keyword evidence="4" id="KW-1185">Reference proteome</keyword>
<evidence type="ECO:0000256" key="2">
    <source>
        <dbReference type="SAM" id="SignalP"/>
    </source>
</evidence>
<sequence>MTTKNTTYKNWMTVGLVAGVLALSACSKDETPMETQADTSVDAQTSVEENATATSSDDIAVATADDNMAVSTGDDVAVATADEAEVLDGTEDSEHVSTY</sequence>
<dbReference type="EMBL" id="LNDJ01000082">
    <property type="protein sequence ID" value="KRU22059.1"/>
    <property type="molecule type" value="Genomic_DNA"/>
</dbReference>
<feature type="compositionally biased region" description="Polar residues" evidence="1">
    <location>
        <begin position="33"/>
        <end position="57"/>
    </location>
</feature>
<proteinExistence type="predicted"/>
<evidence type="ECO:0000256" key="1">
    <source>
        <dbReference type="SAM" id="MobiDB-lite"/>
    </source>
</evidence>
<keyword evidence="2" id="KW-0732">Signal</keyword>
<protein>
    <submittedName>
        <fullName evidence="3">Uncharacterized protein</fullName>
    </submittedName>
</protein>
<evidence type="ECO:0000313" key="3">
    <source>
        <dbReference type="EMBL" id="KRU22059.1"/>
    </source>
</evidence>
<name>A0A0T6DQ94_9GAMM</name>
<accession>A0A0T6DQ94</accession>